<protein>
    <submittedName>
        <fullName evidence="2">Uncharacterized protein</fullName>
    </submittedName>
</protein>
<evidence type="ECO:0000313" key="3">
    <source>
        <dbReference type="Proteomes" id="UP001151760"/>
    </source>
</evidence>
<accession>A0ABQ5H0Q0</accession>
<keyword evidence="3" id="KW-1185">Reference proteome</keyword>
<reference evidence="2" key="1">
    <citation type="journal article" date="2022" name="Int. J. Mol. Sci.">
        <title>Draft Genome of Tanacetum Coccineum: Genomic Comparison of Closely Related Tanacetum-Family Plants.</title>
        <authorList>
            <person name="Yamashiro T."/>
            <person name="Shiraishi A."/>
            <person name="Nakayama K."/>
            <person name="Satake H."/>
        </authorList>
    </citation>
    <scope>NUCLEOTIDE SEQUENCE</scope>
</reference>
<feature type="region of interest" description="Disordered" evidence="1">
    <location>
        <begin position="296"/>
        <end position="324"/>
    </location>
</feature>
<sequence>MFLKGFGSFDRAITTAEIGCKTELEKYMAFNDHTVDYDKLERKLNETQGLLAQKEINIKEGLKLKACEISVVKEKHDELVKQSLLTKSHYEGLVKEKTKIPYDTSDLANRFTPDREETLKFEKESRSKLDKDLVKPYDYTKQNSLIENFKPASKEYHDLGRRCGENLLTSQTKAPQLPQTSRNTNPCVSTSTGVIHKTNVSRPQLRSTQMKDKVVPNNSQVKDKKTEVENHPRISSISNKTKFVTTCNDSLQSRTSNVNVVCATCGECVFNWNYDACVSKFLNDMNAKTKKPKVVHISPRKPKSQANKSVATPHKKTVASESTI</sequence>
<name>A0ABQ5H0Q0_9ASTR</name>
<evidence type="ECO:0000313" key="2">
    <source>
        <dbReference type="EMBL" id="GJT81369.1"/>
    </source>
</evidence>
<dbReference type="EMBL" id="BQNB010019076">
    <property type="protein sequence ID" value="GJT81369.1"/>
    <property type="molecule type" value="Genomic_DNA"/>
</dbReference>
<dbReference type="Proteomes" id="UP001151760">
    <property type="component" value="Unassembled WGS sequence"/>
</dbReference>
<feature type="region of interest" description="Disordered" evidence="1">
    <location>
        <begin position="170"/>
        <end position="232"/>
    </location>
</feature>
<gene>
    <name evidence="2" type="ORF">Tco_1055711</name>
</gene>
<comment type="caution">
    <text evidence="2">The sequence shown here is derived from an EMBL/GenBank/DDBJ whole genome shotgun (WGS) entry which is preliminary data.</text>
</comment>
<feature type="compositionally biased region" description="Polar residues" evidence="1">
    <location>
        <begin position="170"/>
        <end position="208"/>
    </location>
</feature>
<organism evidence="2 3">
    <name type="scientific">Tanacetum coccineum</name>
    <dbReference type="NCBI Taxonomy" id="301880"/>
    <lineage>
        <taxon>Eukaryota</taxon>
        <taxon>Viridiplantae</taxon>
        <taxon>Streptophyta</taxon>
        <taxon>Embryophyta</taxon>
        <taxon>Tracheophyta</taxon>
        <taxon>Spermatophyta</taxon>
        <taxon>Magnoliopsida</taxon>
        <taxon>eudicotyledons</taxon>
        <taxon>Gunneridae</taxon>
        <taxon>Pentapetalae</taxon>
        <taxon>asterids</taxon>
        <taxon>campanulids</taxon>
        <taxon>Asterales</taxon>
        <taxon>Asteraceae</taxon>
        <taxon>Asteroideae</taxon>
        <taxon>Anthemideae</taxon>
        <taxon>Anthemidinae</taxon>
        <taxon>Tanacetum</taxon>
    </lineage>
</organism>
<proteinExistence type="predicted"/>
<feature type="compositionally biased region" description="Basic and acidic residues" evidence="1">
    <location>
        <begin position="221"/>
        <end position="232"/>
    </location>
</feature>
<reference evidence="2" key="2">
    <citation type="submission" date="2022-01" db="EMBL/GenBank/DDBJ databases">
        <authorList>
            <person name="Yamashiro T."/>
            <person name="Shiraishi A."/>
            <person name="Satake H."/>
            <person name="Nakayama K."/>
        </authorList>
    </citation>
    <scope>NUCLEOTIDE SEQUENCE</scope>
</reference>
<evidence type="ECO:0000256" key="1">
    <source>
        <dbReference type="SAM" id="MobiDB-lite"/>
    </source>
</evidence>